<proteinExistence type="predicted"/>
<gene>
    <name evidence="1" type="ORF">EIM92_03545</name>
</gene>
<dbReference type="EMBL" id="CP034248">
    <property type="protein sequence ID" value="AZK45392.1"/>
    <property type="molecule type" value="Genomic_DNA"/>
</dbReference>
<evidence type="ECO:0000313" key="2">
    <source>
        <dbReference type="Proteomes" id="UP000273145"/>
    </source>
</evidence>
<protein>
    <submittedName>
        <fullName evidence="1">Uncharacterized protein</fullName>
    </submittedName>
</protein>
<accession>A0A3S8RQZ9</accession>
<evidence type="ECO:0000313" key="1">
    <source>
        <dbReference type="EMBL" id="AZK45392.1"/>
    </source>
</evidence>
<dbReference type="KEGG" id="plen:EIM92_03545"/>
<organism evidence="1 2">
    <name type="scientific">Paenibacillus lentus</name>
    <dbReference type="NCBI Taxonomy" id="1338368"/>
    <lineage>
        <taxon>Bacteria</taxon>
        <taxon>Bacillati</taxon>
        <taxon>Bacillota</taxon>
        <taxon>Bacilli</taxon>
        <taxon>Bacillales</taxon>
        <taxon>Paenibacillaceae</taxon>
        <taxon>Paenibacillus</taxon>
    </lineage>
</organism>
<sequence>MIQMRRFSKRNKAALLYARSSLAIEGIHLTARENQLLLERSNGRMKNSEFLARAVKIAKNV</sequence>
<dbReference type="AlphaFoldDB" id="A0A3S8RQZ9"/>
<reference evidence="1 2" key="1">
    <citation type="submission" date="2018-11" db="EMBL/GenBank/DDBJ databases">
        <title>Genome sequencing of Paenibacillus lentus DSM25539(T).</title>
        <authorList>
            <person name="Kook J.-K."/>
            <person name="Park S.-N."/>
            <person name="Lim Y.K."/>
        </authorList>
    </citation>
    <scope>NUCLEOTIDE SEQUENCE [LARGE SCALE GENOMIC DNA]</scope>
    <source>
        <strain evidence="1 2">DSM 25539</strain>
    </source>
</reference>
<dbReference type="Proteomes" id="UP000273145">
    <property type="component" value="Chromosome"/>
</dbReference>
<dbReference type="OrthoDB" id="2651085at2"/>
<keyword evidence="2" id="KW-1185">Reference proteome</keyword>
<name>A0A3S8RQZ9_9BACL</name>